<dbReference type="OrthoDB" id="7872811at2759"/>
<feature type="chain" id="PRO_5019747242" description="VM domain-containing protein" evidence="5">
    <location>
        <begin position="26"/>
        <end position="200"/>
    </location>
</feature>
<feature type="region of interest" description="Disordered" evidence="4">
    <location>
        <begin position="138"/>
        <end position="168"/>
    </location>
</feature>
<dbReference type="GO" id="GO:0005576">
    <property type="term" value="C:extracellular region"/>
    <property type="evidence" value="ECO:0007669"/>
    <property type="project" value="UniProtKB-SubCell"/>
</dbReference>
<feature type="signal peptide" evidence="5">
    <location>
        <begin position="1"/>
        <end position="25"/>
    </location>
</feature>
<evidence type="ECO:0000259" key="6">
    <source>
        <dbReference type="PROSITE" id="PS51137"/>
    </source>
</evidence>
<dbReference type="Pfam" id="PF10542">
    <property type="entry name" value="Vitelline_membr"/>
    <property type="match status" value="1"/>
</dbReference>
<keyword evidence="3 5" id="KW-0732">Signal</keyword>
<name>A0A484BGS0_DRONA</name>
<proteinExistence type="predicted"/>
<dbReference type="Proteomes" id="UP000295192">
    <property type="component" value="Unassembled WGS sequence"/>
</dbReference>
<evidence type="ECO:0000313" key="7">
    <source>
        <dbReference type="EMBL" id="TDG47230.1"/>
    </source>
</evidence>
<dbReference type="EMBL" id="LSRL02000047">
    <property type="protein sequence ID" value="TDG47230.1"/>
    <property type="molecule type" value="Genomic_DNA"/>
</dbReference>
<dbReference type="AlphaFoldDB" id="A0A484BGS0"/>
<evidence type="ECO:0000256" key="5">
    <source>
        <dbReference type="SAM" id="SignalP"/>
    </source>
</evidence>
<dbReference type="InterPro" id="IPR013135">
    <property type="entry name" value="Vitelline_membr_Cys-rich-dom"/>
</dbReference>
<dbReference type="PROSITE" id="PS51137">
    <property type="entry name" value="VM"/>
    <property type="match status" value="1"/>
</dbReference>
<keyword evidence="8" id="KW-1185">Reference proteome</keyword>
<evidence type="ECO:0000256" key="2">
    <source>
        <dbReference type="ARBA" id="ARBA00022525"/>
    </source>
</evidence>
<feature type="compositionally biased region" description="Low complexity" evidence="4">
    <location>
        <begin position="153"/>
        <end position="166"/>
    </location>
</feature>
<gene>
    <name evidence="7" type="ORF">AWZ03_006361</name>
</gene>
<evidence type="ECO:0000256" key="3">
    <source>
        <dbReference type="ARBA" id="ARBA00022729"/>
    </source>
</evidence>
<reference evidence="7 8" key="1">
    <citation type="journal article" date="2019" name="J. Hered.">
        <title>An Improved Genome Assembly for Drosophila navojoa, the Basal Species in the mojavensis Cluster.</title>
        <authorList>
            <person name="Vanderlinde T."/>
            <person name="Dupim E.G."/>
            <person name="Nazario-Yepiz N.O."/>
            <person name="Carvalho A.B."/>
        </authorList>
    </citation>
    <scope>NUCLEOTIDE SEQUENCE [LARGE SCALE GENOMIC DNA]</scope>
    <source>
        <strain evidence="7">Navoj_Jal97</strain>
        <tissue evidence="7">Whole organism</tissue>
    </source>
</reference>
<feature type="domain" description="VM" evidence="6">
    <location>
        <begin position="166"/>
        <end position="200"/>
    </location>
</feature>
<protein>
    <recommendedName>
        <fullName evidence="6">VM domain-containing protein</fullName>
    </recommendedName>
</protein>
<comment type="caution">
    <text evidence="7">The sequence shown here is derived from an EMBL/GenBank/DDBJ whole genome shotgun (WGS) entry which is preliminary data.</text>
</comment>
<comment type="subcellular location">
    <subcellularLocation>
        <location evidence="1">Secreted</location>
    </subcellularLocation>
</comment>
<sequence length="200" mass="20867">MFATHWALFAPLLASYLCLLSLADGQCDERCVRSPTGQLYRFIPVRLYTPEQLGESVELLRQPRQQQIVQEVNVENNFGLPGRGGFGGPPFGGPSFGRPPFGGGPGFGRGGFGRGDFGRGGGFGGGFSGGFGGGFRGGFGRSYNAEEPEEKPQQQQPAPVSYAAPSVPSPPCAKNYVFSCEPVLKPVPCGSAAPAGGGGY</sequence>
<accession>A0A484BGS0</accession>
<organism evidence="7 8">
    <name type="scientific">Drosophila navojoa</name>
    <name type="common">Fruit fly</name>
    <dbReference type="NCBI Taxonomy" id="7232"/>
    <lineage>
        <taxon>Eukaryota</taxon>
        <taxon>Metazoa</taxon>
        <taxon>Ecdysozoa</taxon>
        <taxon>Arthropoda</taxon>
        <taxon>Hexapoda</taxon>
        <taxon>Insecta</taxon>
        <taxon>Pterygota</taxon>
        <taxon>Neoptera</taxon>
        <taxon>Endopterygota</taxon>
        <taxon>Diptera</taxon>
        <taxon>Brachycera</taxon>
        <taxon>Muscomorpha</taxon>
        <taxon>Ephydroidea</taxon>
        <taxon>Drosophilidae</taxon>
        <taxon>Drosophila</taxon>
    </lineage>
</organism>
<evidence type="ECO:0000256" key="1">
    <source>
        <dbReference type="ARBA" id="ARBA00004613"/>
    </source>
</evidence>
<dbReference type="STRING" id="7232.A0A484BGS0"/>
<keyword evidence="2" id="KW-0964">Secreted</keyword>
<dbReference type="OMA" id="LYHFIPV"/>
<evidence type="ECO:0000313" key="8">
    <source>
        <dbReference type="Proteomes" id="UP000295192"/>
    </source>
</evidence>
<evidence type="ECO:0000256" key="4">
    <source>
        <dbReference type="SAM" id="MobiDB-lite"/>
    </source>
</evidence>